<feature type="chain" id="PRO_5034865144" description="PEP-CTERM sorting domain-containing protein" evidence="1">
    <location>
        <begin position="22"/>
        <end position="135"/>
    </location>
</feature>
<dbReference type="AlphaFoldDB" id="A0A8H6XGH9"/>
<keyword evidence="3" id="KW-1185">Reference proteome</keyword>
<protein>
    <recommendedName>
        <fullName evidence="4">PEP-CTERM sorting domain-containing protein</fullName>
    </recommendedName>
</protein>
<evidence type="ECO:0000256" key="1">
    <source>
        <dbReference type="SAM" id="SignalP"/>
    </source>
</evidence>
<sequence>MFKPTVAALLATLSLSSLAYATMIPDLVFHNGQSITFDYHNSFVSAGNLFGMGVTRAGADIPATVTSFGWEGPVVLNIDDFAGITATYLLQYPFFQNGSLYTAQIFQYDTTTLEVVVPNVNETTFIWVNAPGQDV</sequence>
<proteinExistence type="predicted"/>
<evidence type="ECO:0000313" key="2">
    <source>
        <dbReference type="EMBL" id="KAF7340066.1"/>
    </source>
</evidence>
<dbReference type="Proteomes" id="UP000620124">
    <property type="component" value="Unassembled WGS sequence"/>
</dbReference>
<reference evidence="2" key="1">
    <citation type="submission" date="2020-05" db="EMBL/GenBank/DDBJ databases">
        <title>Mycena genomes resolve the evolution of fungal bioluminescence.</title>
        <authorList>
            <person name="Tsai I.J."/>
        </authorList>
    </citation>
    <scope>NUCLEOTIDE SEQUENCE</scope>
    <source>
        <strain evidence="2">CCC161011</strain>
    </source>
</reference>
<dbReference type="EMBL" id="JACAZI010000019">
    <property type="protein sequence ID" value="KAF7340066.1"/>
    <property type="molecule type" value="Genomic_DNA"/>
</dbReference>
<dbReference type="OrthoDB" id="2988586at2759"/>
<organism evidence="2 3">
    <name type="scientific">Mycena venus</name>
    <dbReference type="NCBI Taxonomy" id="2733690"/>
    <lineage>
        <taxon>Eukaryota</taxon>
        <taxon>Fungi</taxon>
        <taxon>Dikarya</taxon>
        <taxon>Basidiomycota</taxon>
        <taxon>Agaricomycotina</taxon>
        <taxon>Agaricomycetes</taxon>
        <taxon>Agaricomycetidae</taxon>
        <taxon>Agaricales</taxon>
        <taxon>Marasmiineae</taxon>
        <taxon>Mycenaceae</taxon>
        <taxon>Mycena</taxon>
    </lineage>
</organism>
<evidence type="ECO:0000313" key="3">
    <source>
        <dbReference type="Proteomes" id="UP000620124"/>
    </source>
</evidence>
<keyword evidence="1" id="KW-0732">Signal</keyword>
<accession>A0A8H6XGH9</accession>
<name>A0A8H6XGH9_9AGAR</name>
<evidence type="ECO:0008006" key="4">
    <source>
        <dbReference type="Google" id="ProtNLM"/>
    </source>
</evidence>
<gene>
    <name evidence="2" type="ORF">MVEN_01924700</name>
</gene>
<feature type="signal peptide" evidence="1">
    <location>
        <begin position="1"/>
        <end position="21"/>
    </location>
</feature>
<comment type="caution">
    <text evidence="2">The sequence shown here is derived from an EMBL/GenBank/DDBJ whole genome shotgun (WGS) entry which is preliminary data.</text>
</comment>